<keyword evidence="2" id="KW-0813">Transport</keyword>
<dbReference type="EMBL" id="LNJU01000001">
    <property type="protein sequence ID" value="KWZ60601.1"/>
    <property type="molecule type" value="Genomic_DNA"/>
</dbReference>
<evidence type="ECO:0000313" key="10">
    <source>
        <dbReference type="EMBL" id="KWZ60601.1"/>
    </source>
</evidence>
<keyword evidence="4 9" id="KW-0812">Transmembrane</keyword>
<gene>
    <name evidence="10" type="ORF">WK57_08465</name>
</gene>
<evidence type="ECO:0000256" key="5">
    <source>
        <dbReference type="ARBA" id="ARBA00022989"/>
    </source>
</evidence>
<dbReference type="GO" id="GO:0005886">
    <property type="term" value="C:plasma membrane"/>
    <property type="evidence" value="ECO:0007669"/>
    <property type="project" value="UniProtKB-SubCell"/>
</dbReference>
<proteinExistence type="inferred from homology"/>
<feature type="transmembrane region" description="Helical" evidence="9">
    <location>
        <begin position="238"/>
        <end position="258"/>
    </location>
</feature>
<comment type="similarity">
    <text evidence="8">Belongs to the anion channel-forming bestrophin (TC 1.A.46) family.</text>
</comment>
<dbReference type="AlphaFoldDB" id="A0AA40RC84"/>
<keyword evidence="6" id="KW-0406">Ion transport</keyword>
<evidence type="ECO:0000256" key="2">
    <source>
        <dbReference type="ARBA" id="ARBA00022448"/>
    </source>
</evidence>
<sequence length="306" mass="34126">MIVRPRQNWLQMLFVWNGSVLQSIIPQLVFMAIVSTLAVFTNGRIFGEKIPLNTAPFTLFGLALAIFLAFRNNASFERFKEARHLWGDVLIASRTLTSQMRRYLPDHVDDALRNQTIDLLIAFVYALKHQLRHTDPADDLTRVLGRARTDALSGKVYKPVALLDEIRGNLARMLARAPDAGTTRWMVDEQINRLGNAVGGCERIASTPIPFAYSVLLHRTVYAYCVLLPFGLVDSTEFFTPLICVFIAYTLIALEAIANEVAEPFSTAPNALALDAMARTIERSVLELCGAELPKEVAPTDAYQLT</sequence>
<keyword evidence="7 9" id="KW-0472">Membrane</keyword>
<evidence type="ECO:0000256" key="8">
    <source>
        <dbReference type="ARBA" id="ARBA00034708"/>
    </source>
</evidence>
<evidence type="ECO:0000256" key="6">
    <source>
        <dbReference type="ARBA" id="ARBA00023065"/>
    </source>
</evidence>
<dbReference type="Pfam" id="PF25539">
    <property type="entry name" value="Bestrophin_2"/>
    <property type="match status" value="1"/>
</dbReference>
<evidence type="ECO:0000313" key="11">
    <source>
        <dbReference type="Proteomes" id="UP000070119"/>
    </source>
</evidence>
<evidence type="ECO:0000256" key="3">
    <source>
        <dbReference type="ARBA" id="ARBA00022475"/>
    </source>
</evidence>
<keyword evidence="5 9" id="KW-1133">Transmembrane helix</keyword>
<dbReference type="PANTHER" id="PTHR33281">
    <property type="entry name" value="UPF0187 PROTEIN YNEE"/>
    <property type="match status" value="1"/>
</dbReference>
<feature type="transmembrane region" description="Helical" evidence="9">
    <location>
        <begin position="50"/>
        <end position="70"/>
    </location>
</feature>
<organism evidence="10 11">
    <name type="scientific">Burkholderia ubonensis</name>
    <dbReference type="NCBI Taxonomy" id="101571"/>
    <lineage>
        <taxon>Bacteria</taxon>
        <taxon>Pseudomonadati</taxon>
        <taxon>Pseudomonadota</taxon>
        <taxon>Betaproteobacteria</taxon>
        <taxon>Burkholderiales</taxon>
        <taxon>Burkholderiaceae</taxon>
        <taxon>Burkholderia</taxon>
        <taxon>Burkholderia cepacia complex</taxon>
    </lineage>
</organism>
<evidence type="ECO:0000256" key="7">
    <source>
        <dbReference type="ARBA" id="ARBA00023136"/>
    </source>
</evidence>
<dbReference type="RefSeq" id="WP_059767197.1">
    <property type="nucleotide sequence ID" value="NZ_CM003771.1"/>
</dbReference>
<dbReference type="Proteomes" id="UP000070119">
    <property type="component" value="Chromosome 1"/>
</dbReference>
<dbReference type="InterPro" id="IPR044669">
    <property type="entry name" value="YneE/VCCN1/2-like"/>
</dbReference>
<feature type="transmembrane region" description="Helical" evidence="9">
    <location>
        <begin position="12"/>
        <end position="38"/>
    </location>
</feature>
<evidence type="ECO:0008006" key="12">
    <source>
        <dbReference type="Google" id="ProtNLM"/>
    </source>
</evidence>
<dbReference type="PANTHER" id="PTHR33281:SF19">
    <property type="entry name" value="VOLTAGE-DEPENDENT ANION CHANNEL-FORMING PROTEIN YNEE"/>
    <property type="match status" value="1"/>
</dbReference>
<comment type="subcellular location">
    <subcellularLocation>
        <location evidence="1">Cell membrane</location>
        <topology evidence="1">Multi-pass membrane protein</topology>
    </subcellularLocation>
</comment>
<evidence type="ECO:0000256" key="4">
    <source>
        <dbReference type="ARBA" id="ARBA00022692"/>
    </source>
</evidence>
<accession>A0AA40RC84</accession>
<reference evidence="10 11" key="1">
    <citation type="submission" date="2015-11" db="EMBL/GenBank/DDBJ databases">
        <authorList>
            <person name="Sahl J."/>
            <person name="Wagner D."/>
            <person name="Keim P."/>
        </authorList>
    </citation>
    <scope>NUCLEOTIDE SEQUENCE [LARGE SCALE GENOMIC DNA]</scope>
    <source>
        <strain evidence="10 11">MSMB1157</strain>
    </source>
</reference>
<feature type="transmembrane region" description="Helical" evidence="9">
    <location>
        <begin position="211"/>
        <end position="232"/>
    </location>
</feature>
<name>A0AA40RC84_9BURK</name>
<keyword evidence="3" id="KW-1003">Cell membrane</keyword>
<dbReference type="GO" id="GO:0005254">
    <property type="term" value="F:chloride channel activity"/>
    <property type="evidence" value="ECO:0007669"/>
    <property type="project" value="InterPro"/>
</dbReference>
<protein>
    <recommendedName>
        <fullName evidence="12">Bestrophin</fullName>
    </recommendedName>
</protein>
<comment type="caution">
    <text evidence="10">The sequence shown here is derived from an EMBL/GenBank/DDBJ whole genome shotgun (WGS) entry which is preliminary data.</text>
</comment>
<evidence type="ECO:0000256" key="1">
    <source>
        <dbReference type="ARBA" id="ARBA00004651"/>
    </source>
</evidence>
<evidence type="ECO:0000256" key="9">
    <source>
        <dbReference type="SAM" id="Phobius"/>
    </source>
</evidence>